<protein>
    <submittedName>
        <fullName evidence="1">Uncharacterized protein</fullName>
    </submittedName>
</protein>
<gene>
    <name evidence="1" type="ORF">RMR22_23560</name>
    <name evidence="2" type="ORF">RMS29_24840</name>
</gene>
<comment type="caution">
    <text evidence="1">The sequence shown here is derived from an EMBL/GenBank/DDBJ whole genome shotgun (WGS) entry which is preliminary data.</text>
</comment>
<evidence type="ECO:0000313" key="1">
    <source>
        <dbReference type="EMBL" id="MDX8305232.1"/>
    </source>
</evidence>
<name>A0AAW9FKZ6_9HYPH</name>
<keyword evidence="3" id="KW-1185">Reference proteome</keyword>
<sequence length="122" mass="13703">MKTETFYDNGATITLKHDDEEGLMSSVLIVDPSGVEFDIPVPRLDEQGVPNFNGRPVTLDDLRELALLRTTYGPILQSTSENERSEMAETMGSDLDEEGNYFAWLRLLRQAINEGVFRPHSA</sequence>
<reference evidence="1 3" key="1">
    <citation type="journal article" date="2023" name="Phytobiomes J">
        <title>Deciphering the key players within the bacterial microbiota associated with aerial crown gall tumors on rhododendron: Insights into the gallobiome.</title>
        <authorList>
            <person name="Kuzmanovic N."/>
            <person name="Nesme J."/>
            <person name="Wolf J."/>
            <person name="Neumann-Schaal M."/>
            <person name="Petersen J."/>
            <person name="Fernandez-Gnecco G."/>
            <person name="Sproeer C."/>
            <person name="Bunk B."/>
            <person name="Overmann J."/>
            <person name="Sorensen S.J."/>
            <person name="Idczak E."/>
            <person name="Smalla K."/>
        </authorList>
    </citation>
    <scope>NUCLEOTIDE SEQUENCE</scope>
    <source>
        <strain evidence="1">Rho-11.1</strain>
        <strain evidence="3">rho-14.1</strain>
        <strain evidence="2">Rho-14.1</strain>
    </source>
</reference>
<dbReference type="RefSeq" id="WP_320188655.1">
    <property type="nucleotide sequence ID" value="NZ_CP192770.1"/>
</dbReference>
<dbReference type="EMBL" id="JAVRAF010000014">
    <property type="protein sequence ID" value="MDX8305232.1"/>
    <property type="molecule type" value="Genomic_DNA"/>
</dbReference>
<proteinExistence type="predicted"/>
<accession>A0AAW9FKZ6</accession>
<dbReference type="Proteomes" id="UP001277561">
    <property type="component" value="Unassembled WGS sequence"/>
</dbReference>
<organism evidence="1">
    <name type="scientific">Agrobacterium rosae</name>
    <dbReference type="NCBI Taxonomy" id="1972867"/>
    <lineage>
        <taxon>Bacteria</taxon>
        <taxon>Pseudomonadati</taxon>
        <taxon>Pseudomonadota</taxon>
        <taxon>Alphaproteobacteria</taxon>
        <taxon>Hyphomicrobiales</taxon>
        <taxon>Rhizobiaceae</taxon>
        <taxon>Rhizobium/Agrobacterium group</taxon>
        <taxon>Agrobacterium</taxon>
    </lineage>
</organism>
<dbReference type="AlphaFoldDB" id="A0AAW9FKZ6"/>
<evidence type="ECO:0000313" key="2">
    <source>
        <dbReference type="EMBL" id="MDX8332440.1"/>
    </source>
</evidence>
<dbReference type="EMBL" id="JAVRAD010000017">
    <property type="protein sequence ID" value="MDX8332440.1"/>
    <property type="molecule type" value="Genomic_DNA"/>
</dbReference>
<evidence type="ECO:0000313" key="3">
    <source>
        <dbReference type="Proteomes" id="UP001277561"/>
    </source>
</evidence>